<keyword evidence="2" id="KW-1133">Transmembrane helix</keyword>
<dbReference type="EMBL" id="FOSG01000013">
    <property type="protein sequence ID" value="SFL11458.1"/>
    <property type="molecule type" value="Genomic_DNA"/>
</dbReference>
<feature type="transmembrane region" description="Helical" evidence="2">
    <location>
        <begin position="51"/>
        <end position="78"/>
    </location>
</feature>
<keyword evidence="2" id="KW-0812">Transmembrane</keyword>
<reference evidence="4" key="1">
    <citation type="submission" date="2016-10" db="EMBL/GenBank/DDBJ databases">
        <authorList>
            <person name="Varghese N."/>
            <person name="Submissions S."/>
        </authorList>
    </citation>
    <scope>NUCLEOTIDE SEQUENCE [LARGE SCALE GENOMIC DNA]</scope>
    <source>
        <strain evidence="4">PL19</strain>
    </source>
</reference>
<evidence type="ECO:0000313" key="4">
    <source>
        <dbReference type="Proteomes" id="UP000198928"/>
    </source>
</evidence>
<accession>A0A1I4F0G9</accession>
<protein>
    <submittedName>
        <fullName evidence="3">Uncharacterized protein</fullName>
    </submittedName>
</protein>
<feature type="transmembrane region" description="Helical" evidence="2">
    <location>
        <begin position="192"/>
        <end position="209"/>
    </location>
</feature>
<gene>
    <name evidence="3" type="ORF">SAMN05192584_11361</name>
</gene>
<evidence type="ECO:0000313" key="3">
    <source>
        <dbReference type="EMBL" id="SFL11458.1"/>
    </source>
</evidence>
<evidence type="ECO:0000256" key="1">
    <source>
        <dbReference type="SAM" id="MobiDB-lite"/>
    </source>
</evidence>
<feature type="transmembrane region" description="Helical" evidence="2">
    <location>
        <begin position="141"/>
        <end position="161"/>
    </location>
</feature>
<dbReference type="Proteomes" id="UP000198928">
    <property type="component" value="Unassembled WGS sequence"/>
</dbReference>
<dbReference type="AlphaFoldDB" id="A0A1I4F0G9"/>
<evidence type="ECO:0000256" key="2">
    <source>
        <dbReference type="SAM" id="Phobius"/>
    </source>
</evidence>
<keyword evidence="2" id="KW-0472">Membrane</keyword>
<sequence length="234" mass="23833">MSGTNAAARAFANVPPDAPPDISPDTARGASPDTATDTAAGTDRRPLAARFALFAECLLAGVWLLLAALALVTALPAFAAACGHLRRHLDAEQAGWREFAAEWAAAVRAGWRFSLLWWAALALLAFDLRVVSSGLLPGGPAVAAVGATAAVAAVAVVVAGLRTAAAWRPGDDWARTGRAAARRTLRTEPGGSLLLAGGLAVVVVAAWMLPPLAAPALGCLAACAVAAERRYGRT</sequence>
<proteinExistence type="predicted"/>
<feature type="region of interest" description="Disordered" evidence="1">
    <location>
        <begin position="1"/>
        <end position="40"/>
    </location>
</feature>
<organism evidence="3 4">
    <name type="scientific">Streptomyces pini</name>
    <dbReference type="NCBI Taxonomy" id="1520580"/>
    <lineage>
        <taxon>Bacteria</taxon>
        <taxon>Bacillati</taxon>
        <taxon>Actinomycetota</taxon>
        <taxon>Actinomycetes</taxon>
        <taxon>Kitasatosporales</taxon>
        <taxon>Streptomycetaceae</taxon>
        <taxon>Streptomyces</taxon>
    </lineage>
</organism>
<dbReference type="RefSeq" id="WP_245793736.1">
    <property type="nucleotide sequence ID" value="NZ_FOSG01000013.1"/>
</dbReference>
<keyword evidence="4" id="KW-1185">Reference proteome</keyword>
<name>A0A1I4F0G9_9ACTN</name>